<proteinExistence type="predicted"/>
<accession>B9BR95</accession>
<reference evidence="2 3" key="1">
    <citation type="journal article" date="2012" name="J. Bacteriol.">
        <title>Draft Genome Sequence Determination for Cystic Fibrosis and Chronic Granulomatous Disease Burkholderia multivorans Isolates.</title>
        <authorList>
            <person name="Varga J.J."/>
            <person name="Losada L."/>
            <person name="Zelazny A.M."/>
            <person name="Brinkac L."/>
            <person name="Harkins D."/>
            <person name="Radune D."/>
            <person name="Hostetler J."/>
            <person name="Sampaio E.P."/>
            <person name="Ronning C.M."/>
            <person name="Nierman W.C."/>
            <person name="Greenberg D.E."/>
            <person name="Holland S.M."/>
            <person name="Goldberg J.B."/>
        </authorList>
    </citation>
    <scope>NUCLEOTIDE SEQUENCE [LARGE SCALE GENOMIC DNA]</scope>
    <source>
        <strain evidence="2 3">CGD2</strain>
    </source>
</reference>
<sequence length="37" mass="3875">MTRSAHQRGASGRVPCPRSACAPGSQPCMLLAGLFCR</sequence>
<dbReference type="Proteomes" id="UP000004535">
    <property type="component" value="Unassembled WGS sequence"/>
</dbReference>
<feature type="region of interest" description="Disordered" evidence="1">
    <location>
        <begin position="1"/>
        <end position="21"/>
    </location>
</feature>
<comment type="caution">
    <text evidence="2">The sequence shown here is derived from an EMBL/GenBank/DDBJ whole genome shotgun (WGS) entry which is preliminary data.</text>
</comment>
<dbReference type="AlphaFoldDB" id="B9BR95"/>
<name>B9BR95_9BURK</name>
<evidence type="ECO:0000256" key="1">
    <source>
        <dbReference type="SAM" id="MobiDB-lite"/>
    </source>
</evidence>
<dbReference type="EMBL" id="ACFC01000005">
    <property type="protein sequence ID" value="EEE07140.1"/>
    <property type="molecule type" value="Genomic_DNA"/>
</dbReference>
<protein>
    <submittedName>
        <fullName evidence="2">Uncharacterized protein</fullName>
    </submittedName>
</protein>
<organism evidence="2 3">
    <name type="scientific">Burkholderia multivorans CGD2</name>
    <dbReference type="NCBI Taxonomy" id="513052"/>
    <lineage>
        <taxon>Bacteria</taxon>
        <taxon>Pseudomonadati</taxon>
        <taxon>Pseudomonadota</taxon>
        <taxon>Betaproteobacteria</taxon>
        <taxon>Burkholderiales</taxon>
        <taxon>Burkholderiaceae</taxon>
        <taxon>Burkholderia</taxon>
        <taxon>Burkholderia cepacia complex</taxon>
    </lineage>
</organism>
<gene>
    <name evidence="2" type="ORF">BURMUCGD2_0923</name>
</gene>
<evidence type="ECO:0000313" key="2">
    <source>
        <dbReference type="EMBL" id="EEE07140.1"/>
    </source>
</evidence>
<evidence type="ECO:0000313" key="3">
    <source>
        <dbReference type="Proteomes" id="UP000004535"/>
    </source>
</evidence>